<dbReference type="STRING" id="257708.RGI145_08690"/>
<keyword evidence="5" id="KW-1185">Reference proteome</keyword>
<dbReference type="Proteomes" id="UP000185494">
    <property type="component" value="Chromosome 1"/>
</dbReference>
<dbReference type="PANTHER" id="PTHR30388:SF4">
    <property type="entry name" value="MOLYBDENUM COFACTOR INSERTION CHAPERONE PAOD"/>
    <property type="match status" value="1"/>
</dbReference>
<dbReference type="KEGG" id="rgi:RGI145_08690"/>
<organism evidence="2 4">
    <name type="scientific">Roseomonas gilardii</name>
    <dbReference type="NCBI Taxonomy" id="257708"/>
    <lineage>
        <taxon>Bacteria</taxon>
        <taxon>Pseudomonadati</taxon>
        <taxon>Pseudomonadota</taxon>
        <taxon>Alphaproteobacteria</taxon>
        <taxon>Acetobacterales</taxon>
        <taxon>Roseomonadaceae</taxon>
        <taxon>Roseomonas</taxon>
    </lineage>
</organism>
<dbReference type="InterPro" id="IPR052698">
    <property type="entry name" value="MoCofactor_Util/Proc"/>
</dbReference>
<dbReference type="eggNOG" id="COG1975">
    <property type="taxonomic scope" value="Bacteria"/>
</dbReference>
<evidence type="ECO:0000313" key="5">
    <source>
        <dbReference type="Proteomes" id="UP001258945"/>
    </source>
</evidence>
<evidence type="ECO:0000313" key="4">
    <source>
        <dbReference type="Proteomes" id="UP000185494"/>
    </source>
</evidence>
<dbReference type="PANTHER" id="PTHR30388">
    <property type="entry name" value="ALDEHYDE OXIDOREDUCTASE MOLYBDENUM COFACTOR ASSEMBLY PROTEIN"/>
    <property type="match status" value="1"/>
</dbReference>
<accession>A0A1L7AEK2</accession>
<name>A0A1L7AEK2_9PROT</name>
<proteinExistence type="predicted"/>
<dbReference type="RefSeq" id="WP_075798054.1">
    <property type="nucleotide sequence ID" value="NZ_CP015583.1"/>
</dbReference>
<evidence type="ECO:0000313" key="2">
    <source>
        <dbReference type="EMBL" id="APT57160.1"/>
    </source>
</evidence>
<sequence>MSDTPTENPVTGEDILAAADAWRREGEEVALATVVETWGSSPRPPGSRLAVSGSGRLAGSVSGGCIEGAVAEVAQAVMRDGQPQLLDFGISDERAWEVGLACGGKLKVFVEKLA</sequence>
<dbReference type="InterPro" id="IPR003777">
    <property type="entry name" value="XdhC_CoxI"/>
</dbReference>
<feature type="domain" description="XdhC- CoxI" evidence="1">
    <location>
        <begin position="22"/>
        <end position="89"/>
    </location>
</feature>
<dbReference type="EMBL" id="JAVVDO010000019">
    <property type="protein sequence ID" value="MDT8331863.1"/>
    <property type="molecule type" value="Genomic_DNA"/>
</dbReference>
<dbReference type="Pfam" id="PF02625">
    <property type="entry name" value="XdhC_CoxI"/>
    <property type="match status" value="1"/>
</dbReference>
<dbReference type="Proteomes" id="UP001258945">
    <property type="component" value="Unassembled WGS sequence"/>
</dbReference>
<reference evidence="3" key="3">
    <citation type="submission" date="2023-09" db="EMBL/GenBank/DDBJ databases">
        <authorList>
            <person name="Schober I."/>
            <person name="Bunk B."/>
        </authorList>
    </citation>
    <scope>NUCLEOTIDE SEQUENCE</scope>
    <source>
        <strain evidence="3">DSM 103800</strain>
    </source>
</reference>
<gene>
    <name evidence="2" type="ORF">RGI145_08690</name>
    <name evidence="3" type="ORF">RQ831_12435</name>
</gene>
<reference evidence="3 5" key="2">
    <citation type="journal article" date="2019" name="Microb. Pathog.">
        <title>Comparison of VITEK 2, MALDI-TOF MS, 16S rRNA gene sequencing, and whole-genome sequencing for identification of Roseomonas mucosa.</title>
        <authorList>
            <person name="Rudolph W.W."/>
            <person name="Gunzer F."/>
            <person name="Trauth M."/>
            <person name="Bunk B."/>
            <person name="Bigge R."/>
            <person name="Schrottner P."/>
        </authorList>
    </citation>
    <scope>NUCLEOTIDE SEQUENCE [LARGE SCALE GENOMIC DNA]</scope>
    <source>
        <strain evidence="3 5">DSM 103800</strain>
    </source>
</reference>
<dbReference type="AlphaFoldDB" id="A0A1L7AEK2"/>
<evidence type="ECO:0000313" key="3">
    <source>
        <dbReference type="EMBL" id="MDT8331863.1"/>
    </source>
</evidence>
<evidence type="ECO:0000259" key="1">
    <source>
        <dbReference type="Pfam" id="PF02625"/>
    </source>
</evidence>
<reference evidence="2 4" key="1">
    <citation type="submission" date="2016-05" db="EMBL/GenBank/DDBJ databases">
        <title>Complete Genome and Methylome Analysis of Psychrotrophic Bacterial Isolates from Antarctic Lake Untersee.</title>
        <authorList>
            <person name="Fomenkov A."/>
            <person name="Akimov V.N."/>
            <person name="Vasilyeva L.V."/>
            <person name="Andersen D."/>
            <person name="Vincze T."/>
            <person name="Roberts R.J."/>
        </authorList>
    </citation>
    <scope>NUCLEOTIDE SEQUENCE [LARGE SCALE GENOMIC DNA]</scope>
    <source>
        <strain evidence="2 4">U14-5</strain>
    </source>
</reference>
<dbReference type="EMBL" id="CP015583">
    <property type="protein sequence ID" value="APT57160.1"/>
    <property type="molecule type" value="Genomic_DNA"/>
</dbReference>
<protein>
    <submittedName>
        <fullName evidence="2">Xanthine dehydrogenase</fullName>
    </submittedName>
    <submittedName>
        <fullName evidence="3">XdhC family protein</fullName>
    </submittedName>
</protein>